<gene>
    <name evidence="1" type="ORF">DXN05_14250</name>
</gene>
<dbReference type="AlphaFoldDB" id="A0A3E1NIV4"/>
<dbReference type="RefSeq" id="WP_116847928.1">
    <property type="nucleotide sequence ID" value="NZ_QTJU01000004.1"/>
</dbReference>
<reference evidence="1 2" key="1">
    <citation type="submission" date="2018-08" db="EMBL/GenBank/DDBJ databases">
        <title>Chitinophagaceae sp. K23C18032701, a novel bacterium isolated from forest soil.</title>
        <authorList>
            <person name="Wang C."/>
        </authorList>
    </citation>
    <scope>NUCLEOTIDE SEQUENCE [LARGE SCALE GENOMIC DNA]</scope>
    <source>
        <strain evidence="1 2">K23C18032701</strain>
    </source>
</reference>
<proteinExistence type="predicted"/>
<name>A0A3E1NIV4_9BACT</name>
<evidence type="ECO:0000313" key="2">
    <source>
        <dbReference type="Proteomes" id="UP000261284"/>
    </source>
</evidence>
<dbReference type="EMBL" id="QTJU01000004">
    <property type="protein sequence ID" value="RFM27852.1"/>
    <property type="molecule type" value="Genomic_DNA"/>
</dbReference>
<accession>A0A3E1NIV4</accession>
<dbReference type="OrthoDB" id="116695at2"/>
<organism evidence="1 2">
    <name type="scientific">Deminuibacter soli</name>
    <dbReference type="NCBI Taxonomy" id="2291815"/>
    <lineage>
        <taxon>Bacteria</taxon>
        <taxon>Pseudomonadati</taxon>
        <taxon>Bacteroidota</taxon>
        <taxon>Chitinophagia</taxon>
        <taxon>Chitinophagales</taxon>
        <taxon>Chitinophagaceae</taxon>
        <taxon>Deminuibacter</taxon>
    </lineage>
</organism>
<sequence>MRKHFILYLFWGATALVQSCANHSGEKTQQTDSLADDSLNPSSTLGTLADSNSGTAADTSYTAQINAPDNFFEDGSEPSDWDDAGFSDPQGFKHFLVQFKGWVQHDKMDSIINHTRFPLLVAKNKDSFVKKYPHLFDERMKNVVARQRLDRIFRNQHGAMFGQGDIWFTQDSGKYLIIAIHK</sequence>
<keyword evidence="2" id="KW-1185">Reference proteome</keyword>
<comment type="caution">
    <text evidence="1">The sequence shown here is derived from an EMBL/GenBank/DDBJ whole genome shotgun (WGS) entry which is preliminary data.</text>
</comment>
<protein>
    <submittedName>
        <fullName evidence="1">Uncharacterized protein</fullName>
    </submittedName>
</protein>
<evidence type="ECO:0000313" key="1">
    <source>
        <dbReference type="EMBL" id="RFM27852.1"/>
    </source>
</evidence>
<dbReference type="Proteomes" id="UP000261284">
    <property type="component" value="Unassembled WGS sequence"/>
</dbReference>